<reference evidence="2 3" key="1">
    <citation type="journal article" date="2019" name="Gut">
        <title>Antibiotics-induced monodominance of a novel gut bacterial order.</title>
        <authorList>
            <person name="Hildebrand F."/>
            <person name="Moitinho-Silva L."/>
            <person name="Blasche S."/>
            <person name="Jahn M.T."/>
            <person name="Gossmann T.I."/>
            <person name="Heuerta-Cepas J."/>
            <person name="Hercog R."/>
            <person name="Luetge M."/>
            <person name="Bahram M."/>
            <person name="Pryszlak A."/>
            <person name="Alves R.J."/>
            <person name="Waszak S.M."/>
            <person name="Zhu A."/>
            <person name="Ye L."/>
            <person name="Costea P.I."/>
            <person name="Aalvink S."/>
            <person name="Belzer C."/>
            <person name="Forslund S.K."/>
            <person name="Sunagawa S."/>
            <person name="Hentschel U."/>
            <person name="Merten C."/>
            <person name="Patil K.R."/>
            <person name="Benes V."/>
            <person name="Bork P."/>
        </authorList>
    </citation>
    <scope>NUCLEOTIDE SEQUENCE [LARGE SCALE GENOMIC DNA]</scope>
    <source>
        <strain evidence="2 3">HDS1380</strain>
    </source>
</reference>
<feature type="domain" description="WYL" evidence="1">
    <location>
        <begin position="220"/>
        <end position="285"/>
    </location>
</feature>
<dbReference type="OrthoDB" id="9814277at2"/>
<dbReference type="RefSeq" id="WP_129224878.1">
    <property type="nucleotide sequence ID" value="NZ_SDOZ01000002.1"/>
</dbReference>
<dbReference type="PROSITE" id="PS52050">
    <property type="entry name" value="WYL"/>
    <property type="match status" value="1"/>
</dbReference>
<dbReference type="Pfam" id="PF13280">
    <property type="entry name" value="WYL"/>
    <property type="match status" value="1"/>
</dbReference>
<protein>
    <submittedName>
        <fullName evidence="2">WYL domain-containing protein</fullName>
    </submittedName>
</protein>
<evidence type="ECO:0000313" key="2">
    <source>
        <dbReference type="EMBL" id="RXZ61823.1"/>
    </source>
</evidence>
<dbReference type="InterPro" id="IPR026881">
    <property type="entry name" value="WYL_dom"/>
</dbReference>
<accession>A0A4Q2KER6</accession>
<evidence type="ECO:0000259" key="1">
    <source>
        <dbReference type="Pfam" id="PF13280"/>
    </source>
</evidence>
<evidence type="ECO:0000313" key="3">
    <source>
        <dbReference type="Proteomes" id="UP000291269"/>
    </source>
</evidence>
<proteinExistence type="predicted"/>
<dbReference type="AlphaFoldDB" id="A0A4Q2KER6"/>
<dbReference type="EMBL" id="SDOZ01000002">
    <property type="protein sequence ID" value="RXZ61823.1"/>
    <property type="molecule type" value="Genomic_DNA"/>
</dbReference>
<dbReference type="Proteomes" id="UP000291269">
    <property type="component" value="Unassembled WGS sequence"/>
</dbReference>
<name>A0A4Q2KER6_9FIRM</name>
<keyword evidence="3" id="KW-1185">Reference proteome</keyword>
<comment type="caution">
    <text evidence="2">The sequence shown here is derived from an EMBL/GenBank/DDBJ whole genome shotgun (WGS) entry which is preliminary data.</text>
</comment>
<sequence length="409" mass="47970">MPYSELIKNFGRIREYVREFYVYGFKSRENFSMKSARSYDDERRRVESWLGDFVGSCRTVEGKSVFLEIDSRVVSRNPLYHAWKAKSFTDGDVTLHFILFDILADYETALPLPEIMEKIDRYLAAFRNPKTFDESTVRKKLKEYVAEGILETEKRGKALLYRRAASVPLPDENVLDLFSEIAPCGVIGSFLLDKTDAREAPFVFKHHYITQALDSEILCSLFCAMHEKRRVEIESVNRNTGAKSRNAVVPLRIFISVQNGRQYLLAYNLRLKRMKPYRLDNILTVVAKECFEKFDALRKTLDGMQPRMWGVSMRGRGNGTEHVEFTVRYGEDEEYIHRRLEREKRCGRVEKIDEHTSRFSADVYDAEEMIPWIRTFICRIVSLKFSDKELETRFKNDLRATYALYGEDE</sequence>
<gene>
    <name evidence="2" type="ORF">ESZ91_05385</name>
</gene>
<organism evidence="2 3">
    <name type="scientific">Candidatus Borkfalkia ceftriaxoniphila</name>
    <dbReference type="NCBI Taxonomy" id="2508949"/>
    <lineage>
        <taxon>Bacteria</taxon>
        <taxon>Bacillati</taxon>
        <taxon>Bacillota</taxon>
        <taxon>Clostridia</taxon>
        <taxon>Christensenellales</taxon>
        <taxon>Christensenellaceae</taxon>
        <taxon>Candidatus Borkfalkia</taxon>
    </lineage>
</organism>